<accession>A0A5E6WHQ2</accession>
<keyword evidence="1" id="KW-0670">Pyruvate</keyword>
<dbReference type="InterPro" id="IPR015424">
    <property type="entry name" value="PyrdxlP-dep_Trfase"/>
</dbReference>
<dbReference type="GO" id="GO:0008483">
    <property type="term" value="F:transaminase activity"/>
    <property type="evidence" value="ECO:0007669"/>
    <property type="project" value="UniProtKB-KW"/>
</dbReference>
<dbReference type="Proteomes" id="UP000344274">
    <property type="component" value="Unassembled WGS sequence"/>
</dbReference>
<evidence type="ECO:0000313" key="1">
    <source>
        <dbReference type="EMBL" id="VVN28389.1"/>
    </source>
</evidence>
<evidence type="ECO:0000313" key="2">
    <source>
        <dbReference type="Proteomes" id="UP000344274"/>
    </source>
</evidence>
<dbReference type="SUPFAM" id="SSF53383">
    <property type="entry name" value="PLP-dependent transferases"/>
    <property type="match status" value="1"/>
</dbReference>
<protein>
    <submittedName>
        <fullName evidence="1">Arginine--pyruvate transaminase AruH</fullName>
        <ecNumber evidence="1">2.6.1.84</ecNumber>
    </submittedName>
</protein>
<name>A0A5E6WHQ2_PSEFL</name>
<keyword evidence="1" id="KW-0032">Aminotransferase</keyword>
<dbReference type="EMBL" id="CABVHB010000052">
    <property type="protein sequence ID" value="VVN28389.1"/>
    <property type="molecule type" value="Genomic_DNA"/>
</dbReference>
<sequence>MLVQALLDLGDEVIGTCGAKVVPVAERLENSFQVASVDVVALITPPPQTSAILLKSPNNAFGGNFPLKVWLGLDWRRCEFVMTCG</sequence>
<proteinExistence type="predicted"/>
<gene>
    <name evidence="1" type="primary">aruH_2</name>
    <name evidence="1" type="ORF">PS673_04682</name>
</gene>
<dbReference type="EC" id="2.6.1.84" evidence="1"/>
<reference evidence="1 2" key="1">
    <citation type="submission" date="2019-09" db="EMBL/GenBank/DDBJ databases">
        <authorList>
            <person name="Chandra G."/>
            <person name="Truman W A."/>
        </authorList>
    </citation>
    <scope>NUCLEOTIDE SEQUENCE [LARGE SCALE GENOMIC DNA]</scope>
    <source>
        <strain evidence="1">PS673</strain>
    </source>
</reference>
<dbReference type="AlphaFoldDB" id="A0A5E6WHQ2"/>
<keyword evidence="1" id="KW-0808">Transferase</keyword>
<organism evidence="1 2">
    <name type="scientific">Pseudomonas fluorescens</name>
    <dbReference type="NCBI Taxonomy" id="294"/>
    <lineage>
        <taxon>Bacteria</taxon>
        <taxon>Pseudomonadati</taxon>
        <taxon>Pseudomonadota</taxon>
        <taxon>Gammaproteobacteria</taxon>
        <taxon>Pseudomonadales</taxon>
        <taxon>Pseudomonadaceae</taxon>
        <taxon>Pseudomonas</taxon>
    </lineage>
</organism>